<dbReference type="STRING" id="145854.GA0074692_0602"/>
<dbReference type="Gene3D" id="3.40.50.12780">
    <property type="entry name" value="N-terminal domain of ligase-like"/>
    <property type="match status" value="1"/>
</dbReference>
<dbReference type="OrthoDB" id="580775at2"/>
<evidence type="ECO:0000313" key="2">
    <source>
        <dbReference type="EMBL" id="SCL19337.1"/>
    </source>
</evidence>
<gene>
    <name evidence="2" type="ORF">GA0074692_0602</name>
</gene>
<dbReference type="EMBL" id="FMHW01000002">
    <property type="protein sequence ID" value="SCL19337.1"/>
    <property type="molecule type" value="Genomic_DNA"/>
</dbReference>
<dbReference type="InterPro" id="IPR000873">
    <property type="entry name" value="AMP-dep_synth/lig_dom"/>
</dbReference>
<dbReference type="AlphaFoldDB" id="A0A1C6RQK0"/>
<dbReference type="PANTHER" id="PTHR43845:SF1">
    <property type="entry name" value="BLR5969 PROTEIN"/>
    <property type="match status" value="1"/>
</dbReference>
<feature type="domain" description="AMP-dependent synthetase/ligase" evidence="1">
    <location>
        <begin position="55"/>
        <end position="230"/>
    </location>
</feature>
<sequence length="385" mass="42003">MTIGELPWEALLVQAKELAAIGGAPVPDSVTGLTDLAVTGPAEILAVSRQLSAAGGAAVMSSGGTTGRPKLTFVAHHQAIDRLRAVWRPLEPGNVLLNLFTPGRLWASHYYMQTLAERSRCHVLPAGPYGPDEVADWLPIFREVGVDALAGTPTALADLAQGVLDHGVDLDVRRVIWMAEPWTPAKEATVRAAFPQARFWANYGSVETFVIATNDPGCDLSVLHLMSDQLLELDDDGALLSRVGDGWTVPTVRYRLGDRVAAASCRCGRPQALRVVGRADDAIKLYGSLFGINEILAGVRENPGVTEAQLVLTRSPEARHSVRQVAVRFTGDADPARVRERLVRSWYDLPLILQTYPEAVTVDRVERLHRVARTNKVPPMIWRNR</sequence>
<name>A0A1C6RQK0_9ACTN</name>
<dbReference type="SUPFAM" id="SSF56801">
    <property type="entry name" value="Acetyl-CoA synthetase-like"/>
    <property type="match status" value="1"/>
</dbReference>
<dbReference type="Pfam" id="PF00501">
    <property type="entry name" value="AMP-binding"/>
    <property type="match status" value="1"/>
</dbReference>
<keyword evidence="3" id="KW-1185">Reference proteome</keyword>
<dbReference type="PANTHER" id="PTHR43845">
    <property type="entry name" value="BLR5969 PROTEIN"/>
    <property type="match status" value="1"/>
</dbReference>
<reference evidence="3" key="1">
    <citation type="submission" date="2016-06" db="EMBL/GenBank/DDBJ databases">
        <authorList>
            <person name="Varghese N."/>
            <person name="Submissions Spin"/>
        </authorList>
    </citation>
    <scope>NUCLEOTIDE SEQUENCE [LARGE SCALE GENOMIC DNA]</scope>
    <source>
        <strain evidence="3">DSM 43817</strain>
    </source>
</reference>
<protein>
    <submittedName>
        <fullName evidence="2">Phenylacetate-CoA ligase</fullName>
    </submittedName>
</protein>
<evidence type="ECO:0000259" key="1">
    <source>
        <dbReference type="Pfam" id="PF00501"/>
    </source>
</evidence>
<accession>A0A1C6RQK0</accession>
<evidence type="ECO:0000313" key="3">
    <source>
        <dbReference type="Proteomes" id="UP000198959"/>
    </source>
</evidence>
<dbReference type="Proteomes" id="UP000198959">
    <property type="component" value="Unassembled WGS sequence"/>
</dbReference>
<proteinExistence type="predicted"/>
<dbReference type="InterPro" id="IPR042099">
    <property type="entry name" value="ANL_N_sf"/>
</dbReference>
<keyword evidence="2" id="KW-0436">Ligase</keyword>
<dbReference type="RefSeq" id="WP_091639076.1">
    <property type="nucleotide sequence ID" value="NZ_FMHW01000002.1"/>
</dbReference>
<dbReference type="GO" id="GO:0016874">
    <property type="term" value="F:ligase activity"/>
    <property type="evidence" value="ECO:0007669"/>
    <property type="project" value="UniProtKB-KW"/>
</dbReference>
<organism evidence="2 3">
    <name type="scientific">Micromonospora pallida</name>
    <dbReference type="NCBI Taxonomy" id="145854"/>
    <lineage>
        <taxon>Bacteria</taxon>
        <taxon>Bacillati</taxon>
        <taxon>Actinomycetota</taxon>
        <taxon>Actinomycetes</taxon>
        <taxon>Micromonosporales</taxon>
        <taxon>Micromonosporaceae</taxon>
        <taxon>Micromonospora</taxon>
    </lineage>
</organism>